<dbReference type="GO" id="GO:0005886">
    <property type="term" value="C:plasma membrane"/>
    <property type="evidence" value="ECO:0007669"/>
    <property type="project" value="TreeGrafter"/>
</dbReference>
<evidence type="ECO:0000256" key="6">
    <source>
        <dbReference type="ARBA" id="ARBA00023004"/>
    </source>
</evidence>
<dbReference type="AlphaFoldDB" id="A0A849K680"/>
<evidence type="ECO:0000256" key="1">
    <source>
        <dbReference type="ARBA" id="ARBA00010342"/>
    </source>
</evidence>
<keyword evidence="2 7" id="KW-0349">Heme</keyword>
<accession>A0A849K680</accession>
<keyword evidence="4 7" id="KW-0732">Signal</keyword>
<evidence type="ECO:0000259" key="8">
    <source>
        <dbReference type="Pfam" id="PF03918"/>
    </source>
</evidence>
<keyword evidence="3 7" id="KW-0479">Metal-binding</keyword>
<evidence type="ECO:0000256" key="3">
    <source>
        <dbReference type="ARBA" id="ARBA00022723"/>
    </source>
</evidence>
<dbReference type="FunFam" id="1.10.8.640:FF:000001">
    <property type="entry name" value="Cytochrome c-type biogenesis protein"/>
    <property type="match status" value="1"/>
</dbReference>
<keyword evidence="10" id="KW-1185">Reference proteome</keyword>
<sequence>MKQLFVLAAALMIALAGMATASAQVQPQSQEAATLASDPALEKRVNEIGLELRCLVCQNQTISDSNAGLAVDLKNQIREQLQAGRSEKQIIDFMVERYGDFVLYRPPVRATTVLLWAGPFVLLAFAVFGAVVVVRRRRVEADNAPQLTEAQRRKAAQLLQDEPETSK</sequence>
<keyword evidence="5" id="KW-0201">Cytochrome c-type biogenesis</keyword>
<dbReference type="InterPro" id="IPR005616">
    <property type="entry name" value="CcmH/CycL/Ccl2/NrfF_N"/>
</dbReference>
<feature type="transmembrane region" description="Helical" evidence="7">
    <location>
        <begin position="113"/>
        <end position="134"/>
    </location>
</feature>
<feature type="domain" description="CcmH/CycL/Ccl2/NrfF N-terminal" evidence="8">
    <location>
        <begin position="24"/>
        <end position="159"/>
    </location>
</feature>
<dbReference type="InterPro" id="IPR038297">
    <property type="entry name" value="CcmH/CycL/NrfF/Ccl2_sf"/>
</dbReference>
<organism evidence="9 10">
    <name type="scientific">Ramlibacter montanisoli</name>
    <dbReference type="NCBI Taxonomy" id="2732512"/>
    <lineage>
        <taxon>Bacteria</taxon>
        <taxon>Pseudomonadati</taxon>
        <taxon>Pseudomonadota</taxon>
        <taxon>Betaproteobacteria</taxon>
        <taxon>Burkholderiales</taxon>
        <taxon>Comamonadaceae</taxon>
        <taxon>Ramlibacter</taxon>
    </lineage>
</organism>
<name>A0A849K680_9BURK</name>
<dbReference type="CDD" id="cd16378">
    <property type="entry name" value="CcmH_N"/>
    <property type="match status" value="1"/>
</dbReference>
<feature type="signal peptide" evidence="7">
    <location>
        <begin position="1"/>
        <end position="23"/>
    </location>
</feature>
<keyword evidence="6 7" id="KW-0408">Iron</keyword>
<dbReference type="Pfam" id="PF03918">
    <property type="entry name" value="CcmH"/>
    <property type="match status" value="1"/>
</dbReference>
<evidence type="ECO:0000313" key="10">
    <source>
        <dbReference type="Proteomes" id="UP000552954"/>
    </source>
</evidence>
<dbReference type="Proteomes" id="UP000552954">
    <property type="component" value="Unassembled WGS sequence"/>
</dbReference>
<reference evidence="9 10" key="2">
    <citation type="submission" date="2020-06" db="EMBL/GenBank/DDBJ databases">
        <title>Ramlibacter rhizophilus sp. nov., isolated from rhizosphere soil of national flower Mugunghwa from South Korea.</title>
        <authorList>
            <person name="Zheng-Fei Y."/>
            <person name="Huan T."/>
        </authorList>
    </citation>
    <scope>NUCLEOTIDE SEQUENCE [LARGE SCALE GENOMIC DNA]</scope>
    <source>
        <strain evidence="9 10">B156</strain>
    </source>
</reference>
<evidence type="ECO:0000256" key="7">
    <source>
        <dbReference type="RuleBase" id="RU364112"/>
    </source>
</evidence>
<comment type="function">
    <text evidence="7">Possible subunit of a heme lyase.</text>
</comment>
<evidence type="ECO:0000256" key="4">
    <source>
        <dbReference type="ARBA" id="ARBA00022729"/>
    </source>
</evidence>
<comment type="similarity">
    <text evidence="1 7">Belongs to the CcmH/CycL/Ccl2/NrfF family.</text>
</comment>
<protein>
    <recommendedName>
        <fullName evidence="7">Cytochrome c-type biogenesis protein</fullName>
    </recommendedName>
</protein>
<dbReference type="RefSeq" id="WP_171560029.1">
    <property type="nucleotide sequence ID" value="NZ_JABFCS010000001.1"/>
</dbReference>
<keyword evidence="7" id="KW-0812">Transmembrane</keyword>
<dbReference type="GO" id="GO:0046872">
    <property type="term" value="F:metal ion binding"/>
    <property type="evidence" value="ECO:0007669"/>
    <property type="project" value="UniProtKB-KW"/>
</dbReference>
<dbReference type="InterPro" id="IPR051263">
    <property type="entry name" value="C-type_cytochrome_biogenesis"/>
</dbReference>
<evidence type="ECO:0000313" key="9">
    <source>
        <dbReference type="EMBL" id="NNU43932.1"/>
    </source>
</evidence>
<gene>
    <name evidence="9" type="ORF">HK415_13390</name>
</gene>
<dbReference type="EMBL" id="JABFCS010000001">
    <property type="protein sequence ID" value="NNU43932.1"/>
    <property type="molecule type" value="Genomic_DNA"/>
</dbReference>
<dbReference type="Gene3D" id="1.10.8.640">
    <property type="entry name" value="Cytochrome C biogenesis protein"/>
    <property type="match status" value="1"/>
</dbReference>
<proteinExistence type="inferred from homology"/>
<reference evidence="9 10" key="1">
    <citation type="submission" date="2020-05" db="EMBL/GenBank/DDBJ databases">
        <authorList>
            <person name="Khan S.A."/>
            <person name="Jeon C.O."/>
            <person name="Chun B.H."/>
        </authorList>
    </citation>
    <scope>NUCLEOTIDE SEQUENCE [LARGE SCALE GENOMIC DNA]</scope>
    <source>
        <strain evidence="9 10">B156</strain>
    </source>
</reference>
<dbReference type="GO" id="GO:0017004">
    <property type="term" value="P:cytochrome complex assembly"/>
    <property type="evidence" value="ECO:0007669"/>
    <property type="project" value="UniProtKB-KW"/>
</dbReference>
<evidence type="ECO:0000256" key="2">
    <source>
        <dbReference type="ARBA" id="ARBA00022617"/>
    </source>
</evidence>
<feature type="chain" id="PRO_5033101364" description="Cytochrome c-type biogenesis protein" evidence="7">
    <location>
        <begin position="24"/>
        <end position="167"/>
    </location>
</feature>
<dbReference type="PANTHER" id="PTHR47870:SF1">
    <property type="entry name" value="CYTOCHROME C-TYPE BIOGENESIS PROTEIN CCMH"/>
    <property type="match status" value="1"/>
</dbReference>
<comment type="caution">
    <text evidence="9">The sequence shown here is derived from an EMBL/GenBank/DDBJ whole genome shotgun (WGS) entry which is preliminary data.</text>
</comment>
<dbReference type="PANTHER" id="PTHR47870">
    <property type="entry name" value="CYTOCHROME C-TYPE BIOGENESIS PROTEIN CCMH"/>
    <property type="match status" value="1"/>
</dbReference>
<evidence type="ECO:0000256" key="5">
    <source>
        <dbReference type="ARBA" id="ARBA00022748"/>
    </source>
</evidence>
<keyword evidence="7" id="KW-1133">Transmembrane helix</keyword>
<keyword evidence="7" id="KW-0472">Membrane</keyword>